<dbReference type="AlphaFoldDB" id="A0A1Y1S090"/>
<organism evidence="2 3">
    <name type="scientific">Marispirochaeta aestuarii</name>
    <dbReference type="NCBI Taxonomy" id="1963862"/>
    <lineage>
        <taxon>Bacteria</taxon>
        <taxon>Pseudomonadati</taxon>
        <taxon>Spirochaetota</taxon>
        <taxon>Spirochaetia</taxon>
        <taxon>Spirochaetales</taxon>
        <taxon>Spirochaetaceae</taxon>
        <taxon>Marispirochaeta</taxon>
    </lineage>
</organism>
<keyword evidence="1" id="KW-0732">Signal</keyword>
<dbReference type="Proteomes" id="UP000192343">
    <property type="component" value="Unassembled WGS sequence"/>
</dbReference>
<dbReference type="STRING" id="1963862.B4O97_05680"/>
<reference evidence="2 3" key="1">
    <citation type="submission" date="2017-03" db="EMBL/GenBank/DDBJ databases">
        <title>Draft Genome sequence of Marispirochaeta sp. strain JC444.</title>
        <authorList>
            <person name="Shivani Y."/>
            <person name="Subhash Y."/>
            <person name="Sasikala C."/>
            <person name="Ramana C."/>
        </authorList>
    </citation>
    <scope>NUCLEOTIDE SEQUENCE [LARGE SCALE GENOMIC DNA]</scope>
    <source>
        <strain evidence="2 3">JC444</strain>
    </source>
</reference>
<name>A0A1Y1S090_9SPIO</name>
<feature type="signal peptide" evidence="1">
    <location>
        <begin position="1"/>
        <end position="23"/>
    </location>
</feature>
<accession>A0A1Y1S090</accession>
<evidence type="ECO:0000313" key="3">
    <source>
        <dbReference type="Proteomes" id="UP000192343"/>
    </source>
</evidence>
<sequence length="139" mass="16384">MKKQLVLVIAVLLLTLFAVSAVADESEFFFKSLPITRVYAHRDGYRIIYRRTNMELADMYVPVDWFQYEPGAGNRGKGELVMDENPAFPYFSIFWKNGEFSHVRLYLREDKNHLSWGIMRNPEAYADRFDVETLDDLQF</sequence>
<feature type="chain" id="PRO_5012937403" evidence="1">
    <location>
        <begin position="24"/>
        <end position="139"/>
    </location>
</feature>
<dbReference type="RefSeq" id="WP_083049086.1">
    <property type="nucleotide sequence ID" value="NZ_CAXXQO010000004.1"/>
</dbReference>
<dbReference type="OrthoDB" id="360148at2"/>
<evidence type="ECO:0000256" key="1">
    <source>
        <dbReference type="SAM" id="SignalP"/>
    </source>
</evidence>
<proteinExistence type="predicted"/>
<gene>
    <name evidence="2" type="ORF">B4O97_05680</name>
</gene>
<keyword evidence="3" id="KW-1185">Reference proteome</keyword>
<comment type="caution">
    <text evidence="2">The sequence shown here is derived from an EMBL/GenBank/DDBJ whole genome shotgun (WGS) entry which is preliminary data.</text>
</comment>
<protein>
    <submittedName>
        <fullName evidence="2">Uncharacterized protein</fullName>
    </submittedName>
</protein>
<evidence type="ECO:0000313" key="2">
    <source>
        <dbReference type="EMBL" id="ORC36561.1"/>
    </source>
</evidence>
<dbReference type="EMBL" id="MWQY01000005">
    <property type="protein sequence ID" value="ORC36561.1"/>
    <property type="molecule type" value="Genomic_DNA"/>
</dbReference>